<dbReference type="CDD" id="cd03429">
    <property type="entry name" value="NUDIX_NADH_pyrophosphatase_Nudt13"/>
    <property type="match status" value="1"/>
</dbReference>
<evidence type="ECO:0000256" key="8">
    <source>
        <dbReference type="ARBA" id="ARBA00023027"/>
    </source>
</evidence>
<dbReference type="InterPro" id="IPR015797">
    <property type="entry name" value="NUDIX_hydrolase-like_dom_sf"/>
</dbReference>
<dbReference type="Gene3D" id="3.90.79.10">
    <property type="entry name" value="Nucleoside Triphosphate Pyrophosphohydrolase"/>
    <property type="match status" value="1"/>
</dbReference>
<protein>
    <recommendedName>
        <fullName evidence="4">NAD(+) diphosphatase</fullName>
        <ecNumber evidence="4">3.6.1.22</ecNumber>
    </recommendedName>
</protein>
<comment type="similarity">
    <text evidence="3">Belongs to the Nudix hydrolase family. NudC subfamily.</text>
</comment>
<dbReference type="InterPro" id="IPR015375">
    <property type="entry name" value="NADH_PPase-like_N"/>
</dbReference>
<evidence type="ECO:0000256" key="4">
    <source>
        <dbReference type="ARBA" id="ARBA00012381"/>
    </source>
</evidence>
<dbReference type="SUPFAM" id="SSF55811">
    <property type="entry name" value="Nudix"/>
    <property type="match status" value="1"/>
</dbReference>
<keyword evidence="7" id="KW-0460">Magnesium</keyword>
<dbReference type="Pfam" id="PF00293">
    <property type="entry name" value="NUDIX"/>
    <property type="match status" value="1"/>
</dbReference>
<dbReference type="PROSITE" id="PS51462">
    <property type="entry name" value="NUDIX"/>
    <property type="match status" value="1"/>
</dbReference>
<evidence type="ECO:0000256" key="6">
    <source>
        <dbReference type="ARBA" id="ARBA00022801"/>
    </source>
</evidence>
<sequence length="348" mass="38582">MTLAYGNMPLDRGTNQRKNKRWLATEFTREDTLFCVINDGQCLFEEGDILSPIYLSKSQVPTVSVDSCIYLGKGHLSKRKLGLESIENDRLTITITGNSNSIQASAIAIFAIDFDKLRFSTQEILGEMGQWQGLRKVTASLSAIDASILALAKGLVHWHISHQFCGQCGHANRSVEAGHARRCSDCRNMSFPRTDPAVIMLVEKMFADGIPRCLLGRQASWAEGMYSTLAGFVDPGETLEQAVIREVVEETAIHVEKPHYITSQPWPFPASIMLGFTAVATSEKIDISQDDLEDAQWFSREQLVNFGINNSVIAEDGGAEKPQYKMSSGDSISSYLVTAWKNKEIGQY</sequence>
<evidence type="ECO:0000256" key="7">
    <source>
        <dbReference type="ARBA" id="ARBA00022842"/>
    </source>
</evidence>
<dbReference type="GO" id="GO:0019677">
    <property type="term" value="P:NAD+ catabolic process"/>
    <property type="evidence" value="ECO:0007669"/>
    <property type="project" value="TreeGrafter"/>
</dbReference>
<dbReference type="HOGENOM" id="CLU_037162_0_4_6"/>
<evidence type="ECO:0000256" key="3">
    <source>
        <dbReference type="ARBA" id="ARBA00009595"/>
    </source>
</evidence>
<comment type="cofactor">
    <cofactor evidence="2">
        <name>Zn(2+)</name>
        <dbReference type="ChEBI" id="CHEBI:29105"/>
    </cofactor>
</comment>
<dbReference type="NCBIfam" id="NF001299">
    <property type="entry name" value="PRK00241.1"/>
    <property type="match status" value="1"/>
</dbReference>
<dbReference type="AlphaFoldDB" id="Q47Y57"/>
<evidence type="ECO:0000256" key="2">
    <source>
        <dbReference type="ARBA" id="ARBA00001947"/>
    </source>
</evidence>
<proteinExistence type="inferred from homology"/>
<dbReference type="EC" id="3.6.1.22" evidence="4"/>
<feature type="domain" description="Nudix hydrolase" evidence="10">
    <location>
        <begin position="192"/>
        <end position="325"/>
    </location>
</feature>
<comment type="cofactor">
    <cofactor evidence="1">
        <name>Mg(2+)</name>
        <dbReference type="ChEBI" id="CHEBI:18420"/>
    </cofactor>
</comment>
<dbReference type="GO" id="GO:0046872">
    <property type="term" value="F:metal ion binding"/>
    <property type="evidence" value="ECO:0007669"/>
    <property type="project" value="UniProtKB-KW"/>
</dbReference>
<evidence type="ECO:0000256" key="5">
    <source>
        <dbReference type="ARBA" id="ARBA00022723"/>
    </source>
</evidence>
<accession>Q47Y57</accession>
<dbReference type="InterPro" id="IPR049734">
    <property type="entry name" value="NudC-like_C"/>
</dbReference>
<gene>
    <name evidence="11" type="ordered locus">CPS_3595</name>
</gene>
<dbReference type="PANTHER" id="PTHR42904:SF6">
    <property type="entry name" value="NAD-CAPPED RNA HYDROLASE NUDT12"/>
    <property type="match status" value="1"/>
</dbReference>
<evidence type="ECO:0000313" key="12">
    <source>
        <dbReference type="Proteomes" id="UP000000547"/>
    </source>
</evidence>
<dbReference type="RefSeq" id="WP_011044349.1">
    <property type="nucleotide sequence ID" value="NC_003910.7"/>
</dbReference>
<dbReference type="GO" id="GO:0006742">
    <property type="term" value="P:NADP+ catabolic process"/>
    <property type="evidence" value="ECO:0007669"/>
    <property type="project" value="TreeGrafter"/>
</dbReference>
<keyword evidence="5" id="KW-0479">Metal-binding</keyword>
<dbReference type="Pfam" id="PF09297">
    <property type="entry name" value="Zn_ribbon_NUD"/>
    <property type="match status" value="1"/>
</dbReference>
<dbReference type="InterPro" id="IPR015376">
    <property type="entry name" value="Znr_NADH_PPase"/>
</dbReference>
<evidence type="ECO:0000256" key="1">
    <source>
        <dbReference type="ARBA" id="ARBA00001946"/>
    </source>
</evidence>
<comment type="catalytic activity">
    <reaction evidence="9">
        <text>a 5'-end NAD(+)-phospho-ribonucleoside in mRNA + H2O = a 5'-end phospho-adenosine-phospho-ribonucleoside in mRNA + beta-nicotinamide D-ribonucleotide + 2 H(+)</text>
        <dbReference type="Rhea" id="RHEA:60876"/>
        <dbReference type="Rhea" id="RHEA-COMP:15698"/>
        <dbReference type="Rhea" id="RHEA-COMP:15719"/>
        <dbReference type="ChEBI" id="CHEBI:14649"/>
        <dbReference type="ChEBI" id="CHEBI:15377"/>
        <dbReference type="ChEBI" id="CHEBI:15378"/>
        <dbReference type="ChEBI" id="CHEBI:144029"/>
        <dbReference type="ChEBI" id="CHEBI:144051"/>
    </reaction>
    <physiologicalReaction direction="left-to-right" evidence="9">
        <dbReference type="Rhea" id="RHEA:60877"/>
    </physiologicalReaction>
</comment>
<dbReference type="InterPro" id="IPR000086">
    <property type="entry name" value="NUDIX_hydrolase_dom"/>
</dbReference>
<dbReference type="GO" id="GO:0005829">
    <property type="term" value="C:cytosol"/>
    <property type="evidence" value="ECO:0007669"/>
    <property type="project" value="TreeGrafter"/>
</dbReference>
<evidence type="ECO:0000256" key="9">
    <source>
        <dbReference type="ARBA" id="ARBA00023679"/>
    </source>
</evidence>
<keyword evidence="6" id="KW-0378">Hydrolase</keyword>
<name>Q47Y57_COLP3</name>
<dbReference type="KEGG" id="cps:CPS_3595"/>
<dbReference type="PANTHER" id="PTHR42904">
    <property type="entry name" value="NUDIX HYDROLASE, NUDC SUBFAMILY"/>
    <property type="match status" value="1"/>
</dbReference>
<keyword evidence="8" id="KW-0520">NAD</keyword>
<dbReference type="Gene3D" id="3.90.79.20">
    <property type="match status" value="1"/>
</dbReference>
<dbReference type="InterPro" id="IPR050241">
    <property type="entry name" value="NAD-cap_RNA_hydrolase_NudC"/>
</dbReference>
<dbReference type="STRING" id="167879.CPS_3595"/>
<dbReference type="Proteomes" id="UP000000547">
    <property type="component" value="Chromosome"/>
</dbReference>
<organism evidence="11 12">
    <name type="scientific">Colwellia psychrerythraea (strain 34H / ATCC BAA-681)</name>
    <name type="common">Vibrio psychroerythus</name>
    <dbReference type="NCBI Taxonomy" id="167879"/>
    <lineage>
        <taxon>Bacteria</taxon>
        <taxon>Pseudomonadati</taxon>
        <taxon>Pseudomonadota</taxon>
        <taxon>Gammaproteobacteria</taxon>
        <taxon>Alteromonadales</taxon>
        <taxon>Colwelliaceae</taxon>
        <taxon>Colwellia</taxon>
    </lineage>
</organism>
<evidence type="ECO:0000259" key="10">
    <source>
        <dbReference type="PROSITE" id="PS51462"/>
    </source>
</evidence>
<dbReference type="Pfam" id="PF09296">
    <property type="entry name" value="NUDIX-like"/>
    <property type="match status" value="1"/>
</dbReference>
<evidence type="ECO:0000313" key="11">
    <source>
        <dbReference type="EMBL" id="AAZ28858.1"/>
    </source>
</evidence>
<dbReference type="EMBL" id="CP000083">
    <property type="protein sequence ID" value="AAZ28858.1"/>
    <property type="molecule type" value="Genomic_DNA"/>
</dbReference>
<reference evidence="11" key="1">
    <citation type="journal article" date="2005" name="Proc. Natl. Acad. Sci. U.S.A.">
        <title>The psychrophilic lifestyle as revealed by the genome sequence of Colwellia psychrerythraea 34H through genomic and proteomic analyses.</title>
        <authorList>
            <person name="Methe B.A."/>
            <person name="Nelson K.E."/>
            <person name="Deming J.W."/>
            <person name="Momen B."/>
            <person name="Melamud E."/>
            <person name="Zhang X."/>
            <person name="Moult J."/>
            <person name="Madupu R."/>
            <person name="Nelson W.C."/>
            <person name="Dodson R.J."/>
            <person name="Brinkac L.M."/>
            <person name="Daugherty S.C."/>
            <person name="Durkin A.S."/>
            <person name="DeBoy R.T."/>
            <person name="Kolonay J.F."/>
            <person name="Sullivan S.A."/>
            <person name="Zhou L."/>
            <person name="Davidsen T.M."/>
            <person name="Wu M."/>
            <person name="Huston A.L."/>
            <person name="Lewis M."/>
            <person name="Weaver B."/>
            <person name="Weidman J.F."/>
            <person name="Khouri H."/>
            <person name="Utterback T.R."/>
            <person name="Feldblyum T.V."/>
            <person name="Fraser C.M."/>
        </authorList>
    </citation>
    <scope>NUCLEOTIDE SEQUENCE [LARGE SCALE GENOMIC DNA]</scope>
    <source>
        <strain evidence="11">34H</strain>
    </source>
</reference>
<dbReference type="GO" id="GO:0035529">
    <property type="term" value="F:NADH pyrophosphatase activity"/>
    <property type="evidence" value="ECO:0007669"/>
    <property type="project" value="TreeGrafter"/>
</dbReference>